<keyword evidence="2" id="KW-0732">Signal</keyword>
<evidence type="ECO:0000256" key="3">
    <source>
        <dbReference type="SAM" id="MobiDB-lite"/>
    </source>
</evidence>
<dbReference type="GO" id="GO:0016020">
    <property type="term" value="C:membrane"/>
    <property type="evidence" value="ECO:0007669"/>
    <property type="project" value="InterPro"/>
</dbReference>
<dbReference type="EMBL" id="OX365700">
    <property type="protein sequence ID" value="CAI4033737.1"/>
    <property type="molecule type" value="Genomic_DNA"/>
</dbReference>
<dbReference type="AlphaFoldDB" id="A0AA86T8V6"/>
<feature type="compositionally biased region" description="Low complexity" evidence="3">
    <location>
        <begin position="74"/>
        <end position="87"/>
    </location>
</feature>
<gene>
    <name evidence="4" type="ORF">DNFV4_04179</name>
</gene>
<feature type="region of interest" description="Disordered" evidence="3">
    <location>
        <begin position="74"/>
        <end position="108"/>
    </location>
</feature>
<dbReference type="RefSeq" id="WP_289271172.1">
    <property type="nucleotide sequence ID" value="NZ_OX365700.1"/>
</dbReference>
<dbReference type="KEGG" id="nti:DNFV4_04179"/>
<organism evidence="4 5">
    <name type="scientific">Nitrospira tepida</name>
    <dbReference type="NCBI Taxonomy" id="2973512"/>
    <lineage>
        <taxon>Bacteria</taxon>
        <taxon>Pseudomonadati</taxon>
        <taxon>Nitrospirota</taxon>
        <taxon>Nitrospiria</taxon>
        <taxon>Nitrospirales</taxon>
        <taxon>Nitrospiraceae</taxon>
        <taxon>Nitrospira</taxon>
    </lineage>
</organism>
<dbReference type="PANTHER" id="PTHR30035:SF3">
    <property type="entry name" value="INTERMEMBRANE PHOSPHOLIPID TRANSPORT SYSTEM LIPOPROTEIN MLAA"/>
    <property type="match status" value="1"/>
</dbReference>
<accession>A0AA86T8V6</accession>
<evidence type="ECO:0000256" key="1">
    <source>
        <dbReference type="ARBA" id="ARBA00010634"/>
    </source>
</evidence>
<dbReference type="InterPro" id="IPR007428">
    <property type="entry name" value="MlaA"/>
</dbReference>
<dbReference type="PRINTS" id="PR01805">
    <property type="entry name" value="VACJLIPOPROT"/>
</dbReference>
<feature type="compositionally biased region" description="Basic and acidic residues" evidence="3">
    <location>
        <begin position="88"/>
        <end position="97"/>
    </location>
</feature>
<dbReference type="Pfam" id="PF04333">
    <property type="entry name" value="MlaA"/>
    <property type="match status" value="1"/>
</dbReference>
<dbReference type="GO" id="GO:0120010">
    <property type="term" value="P:intermembrane phospholipid transfer"/>
    <property type="evidence" value="ECO:0007669"/>
    <property type="project" value="TreeGrafter"/>
</dbReference>
<keyword evidence="4" id="KW-0449">Lipoprotein</keyword>
<protein>
    <submittedName>
        <fullName evidence="4">VacJ family lipoprotein</fullName>
    </submittedName>
</protein>
<evidence type="ECO:0000256" key="2">
    <source>
        <dbReference type="ARBA" id="ARBA00022729"/>
    </source>
</evidence>
<evidence type="ECO:0000313" key="4">
    <source>
        <dbReference type="EMBL" id="CAI4033737.1"/>
    </source>
</evidence>
<keyword evidence="5" id="KW-1185">Reference proteome</keyword>
<reference evidence="4" key="1">
    <citation type="submission" date="2022-10" db="EMBL/GenBank/DDBJ databases">
        <authorList>
            <person name="Koch H."/>
        </authorList>
    </citation>
    <scope>NUCLEOTIDE SEQUENCE</scope>
    <source>
        <strain evidence="4">DNF</strain>
    </source>
</reference>
<sequence>MSNHGYGRDLSVKRGRGWGEVLLWLVLASLSGCADHGALLRTDAASPFHPSSGLPAREWDGAILLMTSAAHPVTAAAQQAPASPESPKAGKTDQVDEHDADEPYDPFASPQDVVEEYDPWEPFNVFMFEVNRKIDKYALKPIAKAYNAVLPDDVQRGVQNFFHNIRTGPRLFNNLFQGKLRGAGIELGRFALNTTFGLGGFFDVAKHMEIDTPDEDFGQTLGYYNVQQGPYLVLPLFPPFTVRDFTGYLMDLALDPINWLVFPIIEIENVPSLVAHKNRMTTTIVQLGSRATFIVNERSRNLETFEGVEESTIDLYSAVRNAYLQKRAKLVRE</sequence>
<dbReference type="PANTHER" id="PTHR30035">
    <property type="entry name" value="LIPOPROTEIN VACJ-RELATED"/>
    <property type="match status" value="1"/>
</dbReference>
<proteinExistence type="inferred from homology"/>
<evidence type="ECO:0000313" key="5">
    <source>
        <dbReference type="Proteomes" id="UP001179121"/>
    </source>
</evidence>
<name>A0AA86T8V6_9BACT</name>
<dbReference type="Proteomes" id="UP001179121">
    <property type="component" value="Chromosome"/>
</dbReference>
<comment type="similarity">
    <text evidence="1">Belongs to the MlaA family.</text>
</comment>